<organism evidence="4 5">
    <name type="scientific">[Clostridium] leptum</name>
    <dbReference type="NCBI Taxonomy" id="1535"/>
    <lineage>
        <taxon>Bacteria</taxon>
        <taxon>Bacillati</taxon>
        <taxon>Bacillota</taxon>
        <taxon>Clostridia</taxon>
        <taxon>Eubacteriales</taxon>
        <taxon>Oscillospiraceae</taxon>
        <taxon>Oscillospiraceae incertae sedis</taxon>
    </lineage>
</organism>
<evidence type="ECO:0000256" key="1">
    <source>
        <dbReference type="ARBA" id="ARBA00022801"/>
    </source>
</evidence>
<comment type="caution">
    <text evidence="4">The sequence shown here is derived from an EMBL/GenBank/DDBJ whole genome shotgun (WGS) entry which is preliminary data.</text>
</comment>
<dbReference type="Proteomes" id="UP000284751">
    <property type="component" value="Unassembled WGS sequence"/>
</dbReference>
<name>A0A412B0X9_9FIRM</name>
<dbReference type="SUPFAM" id="SSF109604">
    <property type="entry name" value="HD-domain/PDEase-like"/>
    <property type="match status" value="1"/>
</dbReference>
<dbReference type="Pfam" id="PF13286">
    <property type="entry name" value="HD_assoc"/>
    <property type="match status" value="1"/>
</dbReference>
<dbReference type="InterPro" id="IPR006261">
    <property type="entry name" value="dGTPase"/>
</dbReference>
<evidence type="ECO:0000313" key="4">
    <source>
        <dbReference type="EMBL" id="RGQ44311.1"/>
    </source>
</evidence>
<gene>
    <name evidence="4" type="ORF">DWY99_01395</name>
</gene>
<dbReference type="Pfam" id="PF01966">
    <property type="entry name" value="HD"/>
    <property type="match status" value="1"/>
</dbReference>
<reference evidence="4 5" key="1">
    <citation type="submission" date="2018-08" db="EMBL/GenBank/DDBJ databases">
        <title>A genome reference for cultivated species of the human gut microbiota.</title>
        <authorList>
            <person name="Zou Y."/>
            <person name="Xue W."/>
            <person name="Luo G."/>
        </authorList>
    </citation>
    <scope>NUCLEOTIDE SEQUENCE [LARGE SCALE GENOMIC DNA]</scope>
    <source>
        <strain evidence="4 5">AF28-26</strain>
    </source>
</reference>
<dbReference type="InterPro" id="IPR026875">
    <property type="entry name" value="PHydrolase_assoc_dom"/>
</dbReference>
<evidence type="ECO:0000256" key="2">
    <source>
        <dbReference type="HAMAP-Rule" id="MF_01212"/>
    </source>
</evidence>
<dbReference type="AlphaFoldDB" id="A0A412B0X9"/>
<dbReference type="Gene3D" id="1.10.3210.10">
    <property type="entry name" value="Hypothetical protein af1432"/>
    <property type="match status" value="1"/>
</dbReference>
<dbReference type="HAMAP" id="MF_01212">
    <property type="entry name" value="dGTPase_type2"/>
    <property type="match status" value="1"/>
</dbReference>
<protein>
    <recommendedName>
        <fullName evidence="2">Deoxyguanosinetriphosphate triphosphohydrolase-like protein</fullName>
    </recommendedName>
</protein>
<evidence type="ECO:0000259" key="3">
    <source>
        <dbReference type="PROSITE" id="PS51831"/>
    </source>
</evidence>
<evidence type="ECO:0000313" key="5">
    <source>
        <dbReference type="Proteomes" id="UP000284751"/>
    </source>
</evidence>
<dbReference type="NCBIfam" id="NF002327">
    <property type="entry name" value="PRK01286.1-2"/>
    <property type="match status" value="1"/>
</dbReference>
<dbReference type="NCBIfam" id="TIGR01353">
    <property type="entry name" value="dGTP_triPase"/>
    <property type="match status" value="1"/>
</dbReference>
<dbReference type="CDD" id="cd00077">
    <property type="entry name" value="HDc"/>
    <property type="match status" value="1"/>
</dbReference>
<keyword evidence="1 2" id="KW-0378">Hydrolase</keyword>
<feature type="domain" description="HD" evidence="3">
    <location>
        <begin position="75"/>
        <end position="186"/>
    </location>
</feature>
<dbReference type="EMBL" id="QRTC01000002">
    <property type="protein sequence ID" value="RGQ44311.1"/>
    <property type="molecule type" value="Genomic_DNA"/>
</dbReference>
<dbReference type="PROSITE" id="PS51831">
    <property type="entry name" value="HD"/>
    <property type="match status" value="1"/>
</dbReference>
<accession>A0A412B0X9</accession>
<dbReference type="InterPro" id="IPR051094">
    <property type="entry name" value="Diverse_Catalytic_Enzymes"/>
</dbReference>
<comment type="similarity">
    <text evidence="2">Belongs to the dGTPase family. Type 2 subfamily.</text>
</comment>
<dbReference type="SMART" id="SM00471">
    <property type="entry name" value="HDc"/>
    <property type="match status" value="1"/>
</dbReference>
<dbReference type="InterPro" id="IPR023023">
    <property type="entry name" value="dNTPase_2"/>
</dbReference>
<dbReference type="PANTHER" id="PTHR35795">
    <property type="entry name" value="SLR1885 PROTEIN"/>
    <property type="match status" value="1"/>
</dbReference>
<proteinExistence type="inferred from homology"/>
<dbReference type="GO" id="GO:0016793">
    <property type="term" value="F:triphosphoric monoester hydrolase activity"/>
    <property type="evidence" value="ECO:0007669"/>
    <property type="project" value="InterPro"/>
</dbReference>
<dbReference type="PANTHER" id="PTHR35795:SF1">
    <property type="entry name" value="BIS(5'-NUCLEOSYL)-TETRAPHOSPHATASE, SYMMETRICAL"/>
    <property type="match status" value="1"/>
</dbReference>
<sequence>MTIRERTEELEERMLAPYAALSKKSLGRDTAEKPCDIRTCYRRDCDRIIHCKAFRRLKRKTQVFLSPEGDHYRTRLTHTLEVAQIARTIARALRLNEDLTEAISLGHDLGHTPFGHAGERALNGMIPGGFRHYEQSVRVVEKLEKDGKGLNLTKEVRDGILCHTKGKEASTLEGRIVKISDRIAYINHDIDDAQRAGVLLEKEIPEKAVKALGASRTARINTLVHSLVENSRGGELAMEPRVQEAFDELHAFMYEHVYHNPCAKGEEKKVPELVEQLFDFFMNNPQRLPDQMQLIAYQEGLVRAVCDHVAGMTDHFAVQTFTSIYIPNFWTS</sequence>
<dbReference type="InterPro" id="IPR006674">
    <property type="entry name" value="HD_domain"/>
</dbReference>
<dbReference type="InterPro" id="IPR003607">
    <property type="entry name" value="HD/PDEase_dom"/>
</dbReference>